<gene>
    <name evidence="2" type="ORF">U9M48_020089</name>
</gene>
<sequence>MLLPLPWPPWIVVPRTRTTAAAAAAGRHCCLLLPPAFNPHAPSFFAQSPPAPSSAFPLFRPVGGAVLDWWLDRRSVRARPAAASAKAANFLSRLQAEAGNNRPYEQGRAAQRHRTHTADPKPARRGPAAAPSLGP</sequence>
<evidence type="ECO:0000313" key="3">
    <source>
        <dbReference type="Proteomes" id="UP001341281"/>
    </source>
</evidence>
<name>A0AAQ3TDR1_PASNO</name>
<reference evidence="2 3" key="1">
    <citation type="submission" date="2024-02" db="EMBL/GenBank/DDBJ databases">
        <title>High-quality chromosome-scale genome assembly of Pensacola bahiagrass (Paspalum notatum Flugge var. saurae).</title>
        <authorList>
            <person name="Vega J.M."/>
            <person name="Podio M."/>
            <person name="Orjuela J."/>
            <person name="Siena L.A."/>
            <person name="Pessino S.C."/>
            <person name="Combes M.C."/>
            <person name="Mariac C."/>
            <person name="Albertini E."/>
            <person name="Pupilli F."/>
            <person name="Ortiz J.P.A."/>
            <person name="Leblanc O."/>
        </authorList>
    </citation>
    <scope>NUCLEOTIDE SEQUENCE [LARGE SCALE GENOMIC DNA]</scope>
    <source>
        <strain evidence="2">R1</strain>
        <tissue evidence="2">Leaf</tissue>
    </source>
</reference>
<feature type="compositionally biased region" description="Low complexity" evidence="1">
    <location>
        <begin position="125"/>
        <end position="135"/>
    </location>
</feature>
<proteinExistence type="predicted"/>
<evidence type="ECO:0000256" key="1">
    <source>
        <dbReference type="SAM" id="MobiDB-lite"/>
    </source>
</evidence>
<organism evidence="2 3">
    <name type="scientific">Paspalum notatum var. saurae</name>
    <dbReference type="NCBI Taxonomy" id="547442"/>
    <lineage>
        <taxon>Eukaryota</taxon>
        <taxon>Viridiplantae</taxon>
        <taxon>Streptophyta</taxon>
        <taxon>Embryophyta</taxon>
        <taxon>Tracheophyta</taxon>
        <taxon>Spermatophyta</taxon>
        <taxon>Magnoliopsida</taxon>
        <taxon>Liliopsida</taxon>
        <taxon>Poales</taxon>
        <taxon>Poaceae</taxon>
        <taxon>PACMAD clade</taxon>
        <taxon>Panicoideae</taxon>
        <taxon>Andropogonodae</taxon>
        <taxon>Paspaleae</taxon>
        <taxon>Paspalinae</taxon>
        <taxon>Paspalum</taxon>
    </lineage>
</organism>
<dbReference type="Proteomes" id="UP001341281">
    <property type="component" value="Chromosome 04"/>
</dbReference>
<evidence type="ECO:0000313" key="2">
    <source>
        <dbReference type="EMBL" id="WVZ71508.1"/>
    </source>
</evidence>
<dbReference type="AlphaFoldDB" id="A0AAQ3TDR1"/>
<dbReference type="EMBL" id="CP144748">
    <property type="protein sequence ID" value="WVZ71508.1"/>
    <property type="molecule type" value="Genomic_DNA"/>
</dbReference>
<accession>A0AAQ3TDR1</accession>
<feature type="region of interest" description="Disordered" evidence="1">
    <location>
        <begin position="98"/>
        <end position="135"/>
    </location>
</feature>
<keyword evidence="3" id="KW-1185">Reference proteome</keyword>
<protein>
    <submittedName>
        <fullName evidence="2">Uncharacterized protein</fullName>
    </submittedName>
</protein>